<dbReference type="InterPro" id="IPR023442">
    <property type="entry name" value="Ribosomal_eL24_CS"/>
</dbReference>
<evidence type="ECO:0000256" key="4">
    <source>
        <dbReference type="ARBA" id="ARBA00040612"/>
    </source>
</evidence>
<dbReference type="GO" id="GO:0003729">
    <property type="term" value="F:mRNA binding"/>
    <property type="evidence" value="ECO:0007669"/>
    <property type="project" value="TreeGrafter"/>
</dbReference>
<dbReference type="Gene3D" id="6.10.250.1270">
    <property type="match status" value="1"/>
</dbReference>
<proteinExistence type="inferred from homology"/>
<dbReference type="HOGENOM" id="CLU_106411_1_0_1"/>
<dbReference type="GO" id="GO:0022625">
    <property type="term" value="C:cytosolic large ribosomal subunit"/>
    <property type="evidence" value="ECO:0007669"/>
    <property type="project" value="TreeGrafter"/>
</dbReference>
<protein>
    <recommendedName>
        <fullName evidence="4">Large ribosomal subunit protein eL24</fullName>
    </recommendedName>
    <alternativeName>
        <fullName evidence="5">60S ribosomal protein L24</fullName>
    </alternativeName>
</protein>
<dbReference type="InterPro" id="IPR000988">
    <property type="entry name" value="Ribosomal_eL24-rel_N"/>
</dbReference>
<keyword evidence="2" id="KW-0689">Ribosomal protein</keyword>
<evidence type="ECO:0000259" key="7">
    <source>
        <dbReference type="SMART" id="SM00746"/>
    </source>
</evidence>
<accession>X1ZGY1</accession>
<sequence length="154" mass="17644">MKIELCNYSGYKIYPGHGKKVIKQDGRFFHFLNAKCERSFNMKRNPREVPWTVLYRRKHKKGQQEEVAKKRTRRTHKFQRAIAGASLTDIMAKRNQKPEVRKAQREQAIRAAKEKQKAKNVVKKASKPAAAKTASKSKASKNVAAPKARVGGKR</sequence>
<dbReference type="InterPro" id="IPR056366">
    <property type="entry name" value="Ribosomal_eL24"/>
</dbReference>
<dbReference type="EMBL" id="AMQN01000228">
    <property type="status" value="NOT_ANNOTATED_CDS"/>
    <property type="molecule type" value="Genomic_DNA"/>
</dbReference>
<evidence type="ECO:0000256" key="1">
    <source>
        <dbReference type="ARBA" id="ARBA00005647"/>
    </source>
</evidence>
<evidence type="ECO:0000256" key="6">
    <source>
        <dbReference type="SAM" id="MobiDB-lite"/>
    </source>
</evidence>
<reference evidence="9" key="2">
    <citation type="journal article" date="2013" name="Nature">
        <title>Insights into bilaterian evolution from three spiralian genomes.</title>
        <authorList>
            <person name="Simakov O."/>
            <person name="Marletaz F."/>
            <person name="Cho S.J."/>
            <person name="Edsinger-Gonzales E."/>
            <person name="Havlak P."/>
            <person name="Hellsten U."/>
            <person name="Kuo D.H."/>
            <person name="Larsson T."/>
            <person name="Lv J."/>
            <person name="Arendt D."/>
            <person name="Savage R."/>
            <person name="Osoegawa K."/>
            <person name="de Jong P."/>
            <person name="Grimwood J."/>
            <person name="Chapman J.A."/>
            <person name="Shapiro H."/>
            <person name="Aerts A."/>
            <person name="Otillar R.P."/>
            <person name="Terry A.Y."/>
            <person name="Boore J.L."/>
            <person name="Grigoriev I.V."/>
            <person name="Lindberg D.R."/>
            <person name="Seaver E.C."/>
            <person name="Weisblat D.A."/>
            <person name="Putnam N.H."/>
            <person name="Rokhsar D.S."/>
        </authorList>
    </citation>
    <scope>NUCLEOTIDE SEQUENCE</scope>
    <source>
        <strain evidence="9">I ESC-2004</strain>
    </source>
</reference>
<dbReference type="PROSITE" id="PS01073">
    <property type="entry name" value="RIBOSOMAL_L24E"/>
    <property type="match status" value="1"/>
</dbReference>
<reference evidence="8" key="3">
    <citation type="submission" date="2015-06" db="UniProtKB">
        <authorList>
            <consortium name="EnsemblMetazoa"/>
        </authorList>
    </citation>
    <scope>IDENTIFICATION</scope>
</reference>
<evidence type="ECO:0000256" key="2">
    <source>
        <dbReference type="ARBA" id="ARBA00022980"/>
    </source>
</evidence>
<dbReference type="PANTHER" id="PTHR10792:SF1">
    <property type="entry name" value="RIBOSOMAL PROTEIN L24"/>
    <property type="match status" value="1"/>
</dbReference>
<keyword evidence="3" id="KW-0687">Ribonucleoprotein</keyword>
<feature type="compositionally biased region" description="Basic and acidic residues" evidence="6">
    <location>
        <begin position="96"/>
        <end position="117"/>
    </location>
</feature>
<feature type="region of interest" description="Disordered" evidence="6">
    <location>
        <begin position="95"/>
        <end position="154"/>
    </location>
</feature>
<dbReference type="EnsemblMetazoa" id="CapteT184307">
    <property type="protein sequence ID" value="CapteP184307"/>
    <property type="gene ID" value="CapteG184307"/>
</dbReference>
<evidence type="ECO:0000313" key="8">
    <source>
        <dbReference type="EnsemblMetazoa" id="CapteP184307"/>
    </source>
</evidence>
<dbReference type="FunFam" id="2.30.170.20:FF:000002">
    <property type="entry name" value="60S ribosomal protein L24"/>
    <property type="match status" value="1"/>
</dbReference>
<name>X1ZGY1_CAPTE</name>
<evidence type="ECO:0000313" key="9">
    <source>
        <dbReference type="Proteomes" id="UP000014760"/>
    </source>
</evidence>
<evidence type="ECO:0000256" key="5">
    <source>
        <dbReference type="ARBA" id="ARBA00041213"/>
    </source>
</evidence>
<dbReference type="GO" id="GO:0003735">
    <property type="term" value="F:structural constituent of ribosome"/>
    <property type="evidence" value="ECO:0007669"/>
    <property type="project" value="InterPro"/>
</dbReference>
<dbReference type="Pfam" id="PF01246">
    <property type="entry name" value="Ribosomal_L24e"/>
    <property type="match status" value="1"/>
</dbReference>
<feature type="compositionally biased region" description="Low complexity" evidence="6">
    <location>
        <begin position="127"/>
        <end position="148"/>
    </location>
</feature>
<organism evidence="8 9">
    <name type="scientific">Capitella teleta</name>
    <name type="common">Polychaete worm</name>
    <dbReference type="NCBI Taxonomy" id="283909"/>
    <lineage>
        <taxon>Eukaryota</taxon>
        <taxon>Metazoa</taxon>
        <taxon>Spiralia</taxon>
        <taxon>Lophotrochozoa</taxon>
        <taxon>Annelida</taxon>
        <taxon>Polychaeta</taxon>
        <taxon>Sedentaria</taxon>
        <taxon>Scolecida</taxon>
        <taxon>Capitellidae</taxon>
        <taxon>Capitella</taxon>
    </lineage>
</organism>
<dbReference type="Proteomes" id="UP000014760">
    <property type="component" value="Unassembled WGS sequence"/>
</dbReference>
<dbReference type="SMART" id="SM00746">
    <property type="entry name" value="TRASH"/>
    <property type="match status" value="1"/>
</dbReference>
<comment type="similarity">
    <text evidence="1">Belongs to the eukaryotic ribosomal protein eL24 family.</text>
</comment>
<dbReference type="OMA" id="PGHGKKM"/>
<dbReference type="InterPro" id="IPR038630">
    <property type="entry name" value="L24e/L24_sf"/>
</dbReference>
<dbReference type="GO" id="GO:0002181">
    <property type="term" value="P:cytoplasmic translation"/>
    <property type="evidence" value="ECO:0007669"/>
    <property type="project" value="TreeGrafter"/>
</dbReference>
<dbReference type="PANTHER" id="PTHR10792">
    <property type="entry name" value="60S RIBOSOMAL PROTEIN L24"/>
    <property type="match status" value="1"/>
</dbReference>
<dbReference type="SUPFAM" id="SSF57716">
    <property type="entry name" value="Glucocorticoid receptor-like (DNA-binding domain)"/>
    <property type="match status" value="1"/>
</dbReference>
<evidence type="ECO:0000256" key="3">
    <source>
        <dbReference type="ARBA" id="ARBA00023274"/>
    </source>
</evidence>
<dbReference type="InterPro" id="IPR011017">
    <property type="entry name" value="TRASH_dom"/>
</dbReference>
<keyword evidence="9" id="KW-1185">Reference proteome</keyword>
<dbReference type="OrthoDB" id="1727108at2759"/>
<dbReference type="CDD" id="cd00472">
    <property type="entry name" value="Ribosomal_L24e_L24"/>
    <property type="match status" value="1"/>
</dbReference>
<reference evidence="9" key="1">
    <citation type="submission" date="2012-12" db="EMBL/GenBank/DDBJ databases">
        <authorList>
            <person name="Hellsten U."/>
            <person name="Grimwood J."/>
            <person name="Chapman J.A."/>
            <person name="Shapiro H."/>
            <person name="Aerts A."/>
            <person name="Otillar R.P."/>
            <person name="Terry A.Y."/>
            <person name="Boore J.L."/>
            <person name="Simakov O."/>
            <person name="Marletaz F."/>
            <person name="Cho S.-J."/>
            <person name="Edsinger-Gonzales E."/>
            <person name="Havlak P."/>
            <person name="Kuo D.-H."/>
            <person name="Larsson T."/>
            <person name="Lv J."/>
            <person name="Arendt D."/>
            <person name="Savage R."/>
            <person name="Osoegawa K."/>
            <person name="de Jong P."/>
            <person name="Lindberg D.R."/>
            <person name="Seaver E.C."/>
            <person name="Weisblat D.A."/>
            <person name="Putnam N.H."/>
            <person name="Grigoriev I.V."/>
            <person name="Rokhsar D.S."/>
        </authorList>
    </citation>
    <scope>NUCLEOTIDE SEQUENCE</scope>
    <source>
        <strain evidence="9">I ESC-2004</strain>
    </source>
</reference>
<feature type="domain" description="TRASH" evidence="7">
    <location>
        <begin position="6"/>
        <end position="44"/>
    </location>
</feature>
<dbReference type="Gene3D" id="2.30.170.20">
    <property type="entry name" value="Ribosomal protein L24e"/>
    <property type="match status" value="1"/>
</dbReference>
<dbReference type="AlphaFoldDB" id="X1ZGY1"/>